<evidence type="ECO:0000256" key="3">
    <source>
        <dbReference type="ARBA" id="ARBA00009677"/>
    </source>
</evidence>
<reference evidence="11" key="1">
    <citation type="journal article" date="2019" name="Int. J. Syst. Evol. Microbiol.">
        <title>The Global Catalogue of Microorganisms (GCM) 10K type strain sequencing project: providing services to taxonomists for standard genome sequencing and annotation.</title>
        <authorList>
            <consortium name="The Broad Institute Genomics Platform"/>
            <consortium name="The Broad Institute Genome Sequencing Center for Infectious Disease"/>
            <person name="Wu L."/>
            <person name="Ma J."/>
        </authorList>
    </citation>
    <scope>NUCLEOTIDE SEQUENCE [LARGE SCALE GENOMIC DNA]</scope>
    <source>
        <strain evidence="11">CCUG 56029</strain>
    </source>
</reference>
<evidence type="ECO:0000313" key="11">
    <source>
        <dbReference type="Proteomes" id="UP001597213"/>
    </source>
</evidence>
<protein>
    <recommendedName>
        <fullName evidence="4">Flagellar hook-associated protein 1</fullName>
    </recommendedName>
</protein>
<evidence type="ECO:0000259" key="7">
    <source>
        <dbReference type="Pfam" id="PF00460"/>
    </source>
</evidence>
<evidence type="ECO:0000259" key="9">
    <source>
        <dbReference type="Pfam" id="PF22638"/>
    </source>
</evidence>
<dbReference type="InterPro" id="IPR053927">
    <property type="entry name" value="FlgK_helical"/>
</dbReference>
<comment type="similarity">
    <text evidence="3">Belongs to the flagella basal body rod proteins family.</text>
</comment>
<evidence type="ECO:0000256" key="2">
    <source>
        <dbReference type="ARBA" id="ARBA00004613"/>
    </source>
</evidence>
<dbReference type="SUPFAM" id="SSF64518">
    <property type="entry name" value="Phase 1 flagellin"/>
    <property type="match status" value="1"/>
</dbReference>
<accession>A0ABW4R4K8</accession>
<dbReference type="InterPro" id="IPR001444">
    <property type="entry name" value="Flag_bb_rod_N"/>
</dbReference>
<comment type="subcellular location">
    <subcellularLocation>
        <location evidence="1">Bacterial flagellum basal body</location>
    </subcellularLocation>
    <subcellularLocation>
        <location evidence="2">Secreted</location>
    </subcellularLocation>
</comment>
<keyword evidence="10" id="KW-0966">Cell projection</keyword>
<dbReference type="RefSeq" id="WP_379139969.1">
    <property type="nucleotide sequence ID" value="NZ_JBHUEN010000006.1"/>
</dbReference>
<keyword evidence="10" id="KW-0282">Flagellum</keyword>
<feature type="domain" description="Flagellar hook-associated protein FlgK helical" evidence="9">
    <location>
        <begin position="101"/>
        <end position="312"/>
    </location>
</feature>
<evidence type="ECO:0000259" key="8">
    <source>
        <dbReference type="Pfam" id="PF06429"/>
    </source>
</evidence>
<feature type="domain" description="Flagellar basal-body/hook protein C-terminal" evidence="8">
    <location>
        <begin position="444"/>
        <end position="482"/>
    </location>
</feature>
<dbReference type="PANTHER" id="PTHR30033">
    <property type="entry name" value="FLAGELLAR HOOK-ASSOCIATED PROTEIN 1"/>
    <property type="match status" value="1"/>
</dbReference>
<dbReference type="PANTHER" id="PTHR30033:SF1">
    <property type="entry name" value="FLAGELLAR HOOK-ASSOCIATED PROTEIN 1"/>
    <property type="match status" value="1"/>
</dbReference>
<dbReference type="Pfam" id="PF22638">
    <property type="entry name" value="FlgK_D1"/>
    <property type="match status" value="1"/>
</dbReference>
<keyword evidence="5" id="KW-0964">Secreted</keyword>
<evidence type="ECO:0000256" key="4">
    <source>
        <dbReference type="ARBA" id="ARBA00016244"/>
    </source>
</evidence>
<dbReference type="InterPro" id="IPR010930">
    <property type="entry name" value="Flg_bb/hook_C_dom"/>
</dbReference>
<sequence length="482" mass="49787">MSIANALSNALSGLTASARGVEVVSSNLANALTPGYGRRELQLSPRILSSNGGGVRVDGIRRAVTMSLVAANRSASADAAAATAAGDFARKLEGLYGLPGDGASLSDQITRFQAALTSAAARPDSDLRLESVAGSAKSITEKLNAISAGIQSARADADGRIGDTVDQLNNALRGVSDLNRQIVVRLSNNDEAAALIDQRQKLIDEISTFVPIKEIPRQNGQIALFTESGGVLLDGGKPATFAFQRTPTITADMTVESGNLSTLTVNGIEVNPASKSFYGGGLIGSLFAIRDQSSAAAQKQVDAYAASIYTRFSSPAVDPTLNAGQAGLFTDNGDAFYPANSVGLASRLKINAAVDAGTGGSAWRIRAGLYAASPGNVSSDTILNKLADALTLSQPVGGGLVAGTAATQANDLSSRASTLRVQSEARETRTAAQASAVRSSLMAEGVDSDYEMSRLLELEKAYAANARVIQAADEMLQNLMRL</sequence>
<gene>
    <name evidence="10" type="primary">flgK</name>
    <name evidence="10" type="ORF">ACFSCT_02780</name>
</gene>
<keyword evidence="6" id="KW-0975">Bacterial flagellum</keyword>
<name>A0ABW4R4K8_9RHOB</name>
<evidence type="ECO:0000256" key="6">
    <source>
        <dbReference type="ARBA" id="ARBA00023143"/>
    </source>
</evidence>
<feature type="domain" description="Flagellar basal body rod protein N-terminal" evidence="7">
    <location>
        <begin position="8"/>
        <end position="36"/>
    </location>
</feature>
<evidence type="ECO:0000256" key="5">
    <source>
        <dbReference type="ARBA" id="ARBA00022525"/>
    </source>
</evidence>
<keyword evidence="11" id="KW-1185">Reference proteome</keyword>
<dbReference type="Pfam" id="PF00460">
    <property type="entry name" value="Flg_bb_rod"/>
    <property type="match status" value="1"/>
</dbReference>
<dbReference type="EMBL" id="JBHUEN010000006">
    <property type="protein sequence ID" value="MFD1880639.1"/>
    <property type="molecule type" value="Genomic_DNA"/>
</dbReference>
<evidence type="ECO:0000256" key="1">
    <source>
        <dbReference type="ARBA" id="ARBA00004117"/>
    </source>
</evidence>
<keyword evidence="10" id="KW-0969">Cilium</keyword>
<comment type="caution">
    <text evidence="10">The sequence shown here is derived from an EMBL/GenBank/DDBJ whole genome shotgun (WGS) entry which is preliminary data.</text>
</comment>
<evidence type="ECO:0000313" key="10">
    <source>
        <dbReference type="EMBL" id="MFD1880639.1"/>
    </source>
</evidence>
<proteinExistence type="inferred from homology"/>
<dbReference type="NCBIfam" id="TIGR02492">
    <property type="entry name" value="flgK_ends"/>
    <property type="match status" value="1"/>
</dbReference>
<dbReference type="Proteomes" id="UP001597213">
    <property type="component" value="Unassembled WGS sequence"/>
</dbReference>
<dbReference type="InterPro" id="IPR002371">
    <property type="entry name" value="FlgK"/>
</dbReference>
<organism evidence="10 11">
    <name type="scientific">Paracoccus pacificus</name>
    <dbReference type="NCBI Taxonomy" id="1463598"/>
    <lineage>
        <taxon>Bacteria</taxon>
        <taxon>Pseudomonadati</taxon>
        <taxon>Pseudomonadota</taxon>
        <taxon>Alphaproteobacteria</taxon>
        <taxon>Rhodobacterales</taxon>
        <taxon>Paracoccaceae</taxon>
        <taxon>Paracoccus</taxon>
    </lineage>
</organism>
<dbReference type="Pfam" id="PF06429">
    <property type="entry name" value="Flg_bbr_C"/>
    <property type="match status" value="1"/>
</dbReference>